<evidence type="ECO:0000313" key="1">
    <source>
        <dbReference type="EMBL" id="EFQ36400.1"/>
    </source>
</evidence>
<name>E3QZW2_COLGM</name>
<dbReference type="PROSITE" id="PS51257">
    <property type="entry name" value="PROKAR_LIPOPROTEIN"/>
    <property type="match status" value="1"/>
</dbReference>
<keyword evidence="2" id="KW-1185">Reference proteome</keyword>
<reference evidence="2" key="1">
    <citation type="journal article" date="2012" name="Nat. Genet.">
        <title>Lifestyle transitions in plant pathogenic Colletotrichum fungi deciphered by genome and transcriptome analyses.</title>
        <authorList>
            <person name="O'Connell R.J."/>
            <person name="Thon M.R."/>
            <person name="Hacquard S."/>
            <person name="Amyotte S.G."/>
            <person name="Kleemann J."/>
            <person name="Torres M.F."/>
            <person name="Damm U."/>
            <person name="Buiate E.A."/>
            <person name="Epstein L."/>
            <person name="Alkan N."/>
            <person name="Altmueller J."/>
            <person name="Alvarado-Balderrama L."/>
            <person name="Bauser C.A."/>
            <person name="Becker C."/>
            <person name="Birren B.W."/>
            <person name="Chen Z."/>
            <person name="Choi J."/>
            <person name="Crouch J.A."/>
            <person name="Duvick J.P."/>
            <person name="Farman M.A."/>
            <person name="Gan P."/>
            <person name="Heiman D."/>
            <person name="Henrissat B."/>
            <person name="Howard R.J."/>
            <person name="Kabbage M."/>
            <person name="Koch C."/>
            <person name="Kracher B."/>
            <person name="Kubo Y."/>
            <person name="Law A.D."/>
            <person name="Lebrun M.-H."/>
            <person name="Lee Y.-H."/>
            <person name="Miyara I."/>
            <person name="Moore N."/>
            <person name="Neumann U."/>
            <person name="Nordstroem K."/>
            <person name="Panaccione D.G."/>
            <person name="Panstruga R."/>
            <person name="Place M."/>
            <person name="Proctor R.H."/>
            <person name="Prusky D."/>
            <person name="Rech G."/>
            <person name="Reinhardt R."/>
            <person name="Rollins J.A."/>
            <person name="Rounsley S."/>
            <person name="Schardl C.L."/>
            <person name="Schwartz D.C."/>
            <person name="Shenoy N."/>
            <person name="Shirasu K."/>
            <person name="Sikhakolli U.R."/>
            <person name="Stueber K."/>
            <person name="Sukno S.A."/>
            <person name="Sweigard J.A."/>
            <person name="Takano Y."/>
            <person name="Takahara H."/>
            <person name="Trail F."/>
            <person name="van der Does H.C."/>
            <person name="Voll L.M."/>
            <person name="Will I."/>
            <person name="Young S."/>
            <person name="Zeng Q."/>
            <person name="Zhang J."/>
            <person name="Zhou S."/>
            <person name="Dickman M.B."/>
            <person name="Schulze-Lefert P."/>
            <person name="Ver Loren van Themaat E."/>
            <person name="Ma L.-J."/>
            <person name="Vaillancourt L.J."/>
        </authorList>
    </citation>
    <scope>NUCLEOTIDE SEQUENCE [LARGE SCALE GENOMIC DNA]</scope>
    <source>
        <strain evidence="2">M1.001 / M2 / FGSC 10212</strain>
    </source>
</reference>
<dbReference type="VEuPathDB" id="FungiDB:GLRG_11568"/>
<dbReference type="GeneID" id="24416932"/>
<evidence type="ECO:0000313" key="2">
    <source>
        <dbReference type="Proteomes" id="UP000008782"/>
    </source>
</evidence>
<protein>
    <submittedName>
        <fullName evidence="1">Uncharacterized protein</fullName>
    </submittedName>
</protein>
<dbReference type="Proteomes" id="UP000008782">
    <property type="component" value="Unassembled WGS sequence"/>
</dbReference>
<organism evidence="2">
    <name type="scientific">Colletotrichum graminicola (strain M1.001 / M2 / FGSC 10212)</name>
    <name type="common">Maize anthracnose fungus</name>
    <name type="synonym">Glomerella graminicola</name>
    <dbReference type="NCBI Taxonomy" id="645133"/>
    <lineage>
        <taxon>Eukaryota</taxon>
        <taxon>Fungi</taxon>
        <taxon>Dikarya</taxon>
        <taxon>Ascomycota</taxon>
        <taxon>Pezizomycotina</taxon>
        <taxon>Sordariomycetes</taxon>
        <taxon>Hypocreomycetidae</taxon>
        <taxon>Glomerellales</taxon>
        <taxon>Glomerellaceae</taxon>
        <taxon>Colletotrichum</taxon>
        <taxon>Colletotrichum graminicola species complex</taxon>
    </lineage>
</organism>
<proteinExistence type="predicted"/>
<dbReference type="AlphaFoldDB" id="E3QZW2"/>
<dbReference type="EMBL" id="GG697422">
    <property type="protein sequence ID" value="EFQ36400.1"/>
    <property type="molecule type" value="Genomic_DNA"/>
</dbReference>
<gene>
    <name evidence="1" type="ORF">GLRG_11568</name>
</gene>
<dbReference type="RefSeq" id="XP_008100420.1">
    <property type="nucleotide sequence ID" value="XM_008102229.1"/>
</dbReference>
<accession>E3QZW2</accession>
<sequence length="31" mass="3334">MSRSYSSRGNSTSLIALTVCACRTAGTRNIR</sequence>
<dbReference type="HOGENOM" id="CLU_3399363_0_0_1"/>